<evidence type="ECO:0000259" key="6">
    <source>
        <dbReference type="Pfam" id="PF03466"/>
    </source>
</evidence>
<protein>
    <submittedName>
        <fullName evidence="7">LysR substrate-binding domain-containing protein</fullName>
    </submittedName>
</protein>
<dbReference type="Proteomes" id="UP001329313">
    <property type="component" value="Chromosome"/>
</dbReference>
<dbReference type="Gene3D" id="3.40.190.10">
    <property type="entry name" value="Periplasmic binding protein-like II"/>
    <property type="match status" value="2"/>
</dbReference>
<dbReference type="KEGG" id="mliy:RYJ27_11725"/>
<dbReference type="AlphaFoldDB" id="A0AAU0MFU7"/>
<proteinExistence type="inferred from homology"/>
<dbReference type="SUPFAM" id="SSF53850">
    <property type="entry name" value="Periplasmic binding protein-like II"/>
    <property type="match status" value="1"/>
</dbReference>
<accession>A0AAU0MFU7</accession>
<evidence type="ECO:0000313" key="7">
    <source>
        <dbReference type="EMBL" id="WOQ69353.1"/>
    </source>
</evidence>
<reference evidence="7 8" key="1">
    <citation type="submission" date="2023-10" db="EMBL/GenBank/DDBJ databases">
        <title>Y20.</title>
        <authorList>
            <person name="Zhang G."/>
            <person name="Ding Y."/>
        </authorList>
    </citation>
    <scope>NUCLEOTIDE SEQUENCE [LARGE SCALE GENOMIC DNA]</scope>
    <source>
        <strain evidence="7 8">Y20</strain>
    </source>
</reference>
<dbReference type="GO" id="GO:0003700">
    <property type="term" value="F:DNA-binding transcription factor activity"/>
    <property type="evidence" value="ECO:0007669"/>
    <property type="project" value="TreeGrafter"/>
</dbReference>
<dbReference type="InterPro" id="IPR005119">
    <property type="entry name" value="LysR_subst-bd"/>
</dbReference>
<feature type="compositionally biased region" description="Basic residues" evidence="5">
    <location>
        <begin position="1"/>
        <end position="13"/>
    </location>
</feature>
<feature type="domain" description="LysR substrate-binding" evidence="6">
    <location>
        <begin position="45"/>
        <end position="236"/>
    </location>
</feature>
<keyword evidence="2" id="KW-0805">Transcription regulation</keyword>
<dbReference type="RefSeq" id="WP_330170477.1">
    <property type="nucleotide sequence ID" value="NZ_CP137080.1"/>
</dbReference>
<name>A0AAU0MFU7_9MICO</name>
<dbReference type="EMBL" id="CP137080">
    <property type="protein sequence ID" value="WOQ69353.1"/>
    <property type="molecule type" value="Genomic_DNA"/>
</dbReference>
<evidence type="ECO:0000256" key="1">
    <source>
        <dbReference type="ARBA" id="ARBA00009437"/>
    </source>
</evidence>
<evidence type="ECO:0000256" key="4">
    <source>
        <dbReference type="ARBA" id="ARBA00023163"/>
    </source>
</evidence>
<dbReference type="PANTHER" id="PTHR30346:SF0">
    <property type="entry name" value="HCA OPERON TRANSCRIPTIONAL ACTIVATOR HCAR"/>
    <property type="match status" value="1"/>
</dbReference>
<evidence type="ECO:0000256" key="3">
    <source>
        <dbReference type="ARBA" id="ARBA00023125"/>
    </source>
</evidence>
<gene>
    <name evidence="7" type="ORF">RYJ27_11725</name>
</gene>
<dbReference type="GO" id="GO:0032993">
    <property type="term" value="C:protein-DNA complex"/>
    <property type="evidence" value="ECO:0007669"/>
    <property type="project" value="TreeGrafter"/>
</dbReference>
<dbReference type="GO" id="GO:0003677">
    <property type="term" value="F:DNA binding"/>
    <property type="evidence" value="ECO:0007669"/>
    <property type="project" value="UniProtKB-KW"/>
</dbReference>
<keyword evidence="8" id="KW-1185">Reference proteome</keyword>
<comment type="similarity">
    <text evidence="1">Belongs to the LysR transcriptional regulatory family.</text>
</comment>
<organism evidence="7 8">
    <name type="scientific">Microbacterium limosum</name>
    <dbReference type="NCBI Taxonomy" id="3079935"/>
    <lineage>
        <taxon>Bacteria</taxon>
        <taxon>Bacillati</taxon>
        <taxon>Actinomycetota</taxon>
        <taxon>Actinomycetes</taxon>
        <taxon>Micrococcales</taxon>
        <taxon>Microbacteriaceae</taxon>
        <taxon>Microbacterium</taxon>
    </lineage>
</organism>
<feature type="region of interest" description="Disordered" evidence="5">
    <location>
        <begin position="1"/>
        <end position="49"/>
    </location>
</feature>
<evidence type="ECO:0000313" key="8">
    <source>
        <dbReference type="Proteomes" id="UP001329313"/>
    </source>
</evidence>
<keyword evidence="4" id="KW-0804">Transcription</keyword>
<dbReference type="PANTHER" id="PTHR30346">
    <property type="entry name" value="TRANSCRIPTIONAL DUAL REGULATOR HCAR-RELATED"/>
    <property type="match status" value="1"/>
</dbReference>
<evidence type="ECO:0000256" key="5">
    <source>
        <dbReference type="SAM" id="MobiDB-lite"/>
    </source>
</evidence>
<evidence type="ECO:0000256" key="2">
    <source>
        <dbReference type="ARBA" id="ARBA00023015"/>
    </source>
</evidence>
<keyword evidence="3" id="KW-0238">DNA-binding</keyword>
<sequence length="243" mass="26026">MTRGSGRRARRPARPIERGSRKPPPKAPSPSRPATAREPGSVGDRTGVFRLGVVPGTTPGTWISRWRERLPGVELQLVPVEAREAREILDARSADAVLARLPLQADGLHVIRLYDEVPVVVFDKASHLAAADELRAIDLEGQVRIVPADDVLPGLELPGTVAPSFPSLATTADAIETVAAGVGIVVVPQSLARLHHRRDTDYRPLADGPVSTVALAWIAEQTTPDVEAFVGIVRGRTARSSRA</sequence>
<dbReference type="Pfam" id="PF03466">
    <property type="entry name" value="LysR_substrate"/>
    <property type="match status" value="1"/>
</dbReference>